<protein>
    <submittedName>
        <fullName evidence="2">Glycosyltransferase family 25 protein</fullName>
    </submittedName>
</protein>
<keyword evidence="3" id="KW-1185">Reference proteome</keyword>
<sequence>MASSPWIRKATEWSRLRGLVALSAVFLLCPIILMYRAYSTSDAESPKAWKADVLKSVQVPASAPSVISAVTNETLGFEKILVLSVGPSWRTRGLDVAANLTGLNFTILPQRPHSDQLVHAFQQKAQDVKGRPTPPYGSAKAWLAHIDLLNYFVRSGLETALVVEDDLDWDVSLRTREMQMVVDNVRNFTGVSPDNLSTTSPYGDNWDVLWLGHCGCDVRPITNSLVPVGWSPAALPFFDPLRLNRAKKQAHWFLDKIGWPHDGWKLPPDGLRLVQDGGAVCTWAYAIRRGSVEKVLARMVQGGDWAFDIGLKGACDRGELNCVTVLPAVMSTYTPPPDLGYKSLVNVGDGKGKKGDEAKFEGVKGTTSDIVYSARCQALFGEQCIPP</sequence>
<dbReference type="EMBL" id="JAPCWZ010000010">
    <property type="protein sequence ID" value="KAK8848662.1"/>
    <property type="molecule type" value="Genomic_DNA"/>
</dbReference>
<dbReference type="Proteomes" id="UP001390339">
    <property type="component" value="Unassembled WGS sequence"/>
</dbReference>
<feature type="transmembrane region" description="Helical" evidence="1">
    <location>
        <begin position="20"/>
        <end position="38"/>
    </location>
</feature>
<reference evidence="2 3" key="1">
    <citation type="journal article" date="2024" name="IMA Fungus">
        <title>Apiospora arundinis, a panoply of carbohydrate-active enzymes and secondary metabolites.</title>
        <authorList>
            <person name="Sorensen T."/>
            <person name="Petersen C."/>
            <person name="Muurmann A.T."/>
            <person name="Christiansen J.V."/>
            <person name="Brundto M.L."/>
            <person name="Overgaard C.K."/>
            <person name="Boysen A.T."/>
            <person name="Wollenberg R.D."/>
            <person name="Larsen T.O."/>
            <person name="Sorensen J.L."/>
            <person name="Nielsen K.L."/>
            <person name="Sondergaard T.E."/>
        </authorList>
    </citation>
    <scope>NUCLEOTIDE SEQUENCE [LARGE SCALE GENOMIC DNA]</scope>
    <source>
        <strain evidence="2 3">AAU 773</strain>
    </source>
</reference>
<proteinExistence type="predicted"/>
<name>A0ABR2HKI5_9PEZI</name>
<evidence type="ECO:0000313" key="3">
    <source>
        <dbReference type="Proteomes" id="UP001390339"/>
    </source>
</evidence>
<evidence type="ECO:0000313" key="2">
    <source>
        <dbReference type="EMBL" id="KAK8848662.1"/>
    </source>
</evidence>
<keyword evidence="1" id="KW-0812">Transmembrane</keyword>
<comment type="caution">
    <text evidence="2">The sequence shown here is derived from an EMBL/GenBank/DDBJ whole genome shotgun (WGS) entry which is preliminary data.</text>
</comment>
<gene>
    <name evidence="2" type="ORF">PGQ11_015142</name>
</gene>
<accession>A0ABR2HKI5</accession>
<organism evidence="2 3">
    <name type="scientific">Apiospora arundinis</name>
    <dbReference type="NCBI Taxonomy" id="335852"/>
    <lineage>
        <taxon>Eukaryota</taxon>
        <taxon>Fungi</taxon>
        <taxon>Dikarya</taxon>
        <taxon>Ascomycota</taxon>
        <taxon>Pezizomycotina</taxon>
        <taxon>Sordariomycetes</taxon>
        <taxon>Xylariomycetidae</taxon>
        <taxon>Amphisphaeriales</taxon>
        <taxon>Apiosporaceae</taxon>
        <taxon>Apiospora</taxon>
    </lineage>
</organism>
<keyword evidence="1" id="KW-0472">Membrane</keyword>
<keyword evidence="1" id="KW-1133">Transmembrane helix</keyword>
<evidence type="ECO:0000256" key="1">
    <source>
        <dbReference type="SAM" id="Phobius"/>
    </source>
</evidence>